<dbReference type="GeneTree" id="ENSGT00390000017201"/>
<feature type="region of interest" description="Disordered" evidence="14">
    <location>
        <begin position="270"/>
        <end position="299"/>
    </location>
</feature>
<dbReference type="HOGENOM" id="CLU_025524_2_0_1"/>
<dbReference type="STRING" id="7897.ENSLACP00000019729"/>
<dbReference type="EMBL" id="AFYH01051963">
    <property type="status" value="NOT_ANNOTATED_CDS"/>
    <property type="molecule type" value="Genomic_DNA"/>
</dbReference>
<keyword evidence="2" id="KW-0690">Ribosome biogenesis</keyword>
<evidence type="ECO:0000256" key="12">
    <source>
        <dbReference type="ARBA" id="ARBA00077531"/>
    </source>
</evidence>
<comment type="subunit">
    <text evidence="10">Interacts with FBL, SNU13, NOP58, NUFIP1, RUVBL1, RUVBL2 and TAF9. Interacts (via HIT-type zinc finger) with the RUVBL1/RUVBL2 complex in the presence of ADP.</text>
</comment>
<dbReference type="SUPFAM" id="SSF144232">
    <property type="entry name" value="HIT/MYND zinc finger-like"/>
    <property type="match status" value="1"/>
</dbReference>
<protein>
    <recommendedName>
        <fullName evidence="11">Box C/D snoRNA protein 1</fullName>
    </recommendedName>
    <alternativeName>
        <fullName evidence="12">Zinc finger HIT domain-containing protein 6</fullName>
    </alternativeName>
</protein>
<evidence type="ECO:0000256" key="6">
    <source>
        <dbReference type="ARBA" id="ARBA00022833"/>
    </source>
</evidence>
<dbReference type="Pfam" id="PF04438">
    <property type="entry name" value="zf-HIT"/>
    <property type="match status" value="1"/>
</dbReference>
<dbReference type="AlphaFoldDB" id="H3BCV8"/>
<evidence type="ECO:0000256" key="13">
    <source>
        <dbReference type="PROSITE-ProRule" id="PRU00453"/>
    </source>
</evidence>
<reference evidence="16" key="3">
    <citation type="submission" date="2025-09" db="UniProtKB">
        <authorList>
            <consortium name="Ensembl"/>
        </authorList>
    </citation>
    <scope>IDENTIFICATION</scope>
</reference>
<dbReference type="EMBL" id="AFYH01051965">
    <property type="status" value="NOT_ANNOTATED_CDS"/>
    <property type="molecule type" value="Genomic_DNA"/>
</dbReference>
<keyword evidence="1" id="KW-1017">Isopeptide bond</keyword>
<dbReference type="InParanoid" id="H3BCV8"/>
<dbReference type="InterPro" id="IPR051639">
    <property type="entry name" value="BCD1"/>
</dbReference>
<proteinExistence type="inferred from homology"/>
<evidence type="ECO:0000256" key="5">
    <source>
        <dbReference type="ARBA" id="ARBA00022771"/>
    </source>
</evidence>
<keyword evidence="6" id="KW-0862">Zinc</keyword>
<dbReference type="eggNOG" id="KOG2858">
    <property type="taxonomic scope" value="Eukaryota"/>
</dbReference>
<dbReference type="InterPro" id="IPR057721">
    <property type="entry name" value="BCD1_alpha/beta"/>
</dbReference>
<dbReference type="EMBL" id="AFYH01051964">
    <property type="status" value="NOT_ANNOTATED_CDS"/>
    <property type="molecule type" value="Genomic_DNA"/>
</dbReference>
<dbReference type="CDD" id="cd23023">
    <property type="entry name" value="zf-HIT_BCD1"/>
    <property type="match status" value="1"/>
</dbReference>
<comment type="function">
    <text evidence="8">Required for box C/D snoRNAs accumulation involved in snoRNA processing, snoRNA transport to the nucleolus and ribosome biogenesis.</text>
</comment>
<keyword evidence="7" id="KW-0832">Ubl conjugation</keyword>
<dbReference type="GO" id="GO:0048254">
    <property type="term" value="P:snoRNA localization"/>
    <property type="evidence" value="ECO:0007669"/>
    <property type="project" value="TreeGrafter"/>
</dbReference>
<dbReference type="InterPro" id="IPR007529">
    <property type="entry name" value="Znf_HIT"/>
</dbReference>
<gene>
    <name evidence="16" type="primary">ZNHIT6</name>
</gene>
<dbReference type="PROSITE" id="PS51083">
    <property type="entry name" value="ZF_HIT"/>
    <property type="match status" value="1"/>
</dbReference>
<evidence type="ECO:0000256" key="2">
    <source>
        <dbReference type="ARBA" id="ARBA00022517"/>
    </source>
</evidence>
<dbReference type="Gene3D" id="3.30.60.190">
    <property type="match status" value="1"/>
</dbReference>
<reference evidence="17" key="1">
    <citation type="submission" date="2011-08" db="EMBL/GenBank/DDBJ databases">
        <title>The draft genome of Latimeria chalumnae.</title>
        <authorList>
            <person name="Di Palma F."/>
            <person name="Alfoldi J."/>
            <person name="Johnson J."/>
            <person name="Berlin A."/>
            <person name="Gnerre S."/>
            <person name="Jaffe D."/>
            <person name="MacCallum I."/>
            <person name="Young S."/>
            <person name="Walker B.J."/>
            <person name="Lander E."/>
            <person name="Lindblad-Toh K."/>
        </authorList>
    </citation>
    <scope>NUCLEOTIDE SEQUENCE [LARGE SCALE GENOMIC DNA]</scope>
    <source>
        <strain evidence="17">Wild caught</strain>
    </source>
</reference>
<dbReference type="Proteomes" id="UP000008672">
    <property type="component" value="Unassembled WGS sequence"/>
</dbReference>
<evidence type="ECO:0000313" key="16">
    <source>
        <dbReference type="Ensembl" id="ENSLACP00000019729.1"/>
    </source>
</evidence>
<dbReference type="PANTHER" id="PTHR13483:SF3">
    <property type="entry name" value="BOX C_D SNORNA PROTEIN 1"/>
    <property type="match status" value="1"/>
</dbReference>
<dbReference type="Ensembl" id="ENSLACT00000019867.1">
    <property type="protein sequence ID" value="ENSLACP00000019729.1"/>
    <property type="gene ID" value="ENSLACG00000017347.1"/>
</dbReference>
<evidence type="ECO:0000256" key="1">
    <source>
        <dbReference type="ARBA" id="ARBA00022499"/>
    </source>
</evidence>
<evidence type="ECO:0000256" key="3">
    <source>
        <dbReference type="ARBA" id="ARBA00022553"/>
    </source>
</evidence>
<dbReference type="GO" id="GO:0070761">
    <property type="term" value="C:pre-snoRNP complex"/>
    <property type="evidence" value="ECO:0007669"/>
    <property type="project" value="TreeGrafter"/>
</dbReference>
<dbReference type="Bgee" id="ENSLACG00000017347">
    <property type="expression patterns" value="Expressed in pelvic fin and 3 other cell types or tissues"/>
</dbReference>
<evidence type="ECO:0000256" key="7">
    <source>
        <dbReference type="ARBA" id="ARBA00022843"/>
    </source>
</evidence>
<sequence>MEGKVSSKDENSIDSSEANSKALKRKISLSGCETCDAEEAKYRCPRCMKYSCSLFCVKKHKTDTGCCGIRDKTAFLSVGKFDEIQLLSDYRFLEDTGRTVDCASRDITIRRPTSNKFLNFMKNRARKYNIDLKILPIGFTKRRENSTFFHKKEQRFFWHLKLVFPQSHAEYTEKRVPDNRTLEEVLKPYLHSTESDPVVRQKLKAYMCCPFREVKMFMKVANRKQNSVRYSELDSNKTLLENLRNKTIIEYPTIHVVLKDYSKDYIVLGQESTETSVEKEDGSNLASSEEEGEIREGAN</sequence>
<dbReference type="OMA" id="YWRVEWL"/>
<keyword evidence="17" id="KW-1185">Reference proteome</keyword>
<dbReference type="GO" id="GO:0005634">
    <property type="term" value="C:nucleus"/>
    <property type="evidence" value="ECO:0007669"/>
    <property type="project" value="TreeGrafter"/>
</dbReference>
<evidence type="ECO:0000256" key="10">
    <source>
        <dbReference type="ARBA" id="ARBA00061949"/>
    </source>
</evidence>
<dbReference type="GO" id="GO:0000463">
    <property type="term" value="P:maturation of LSU-rRNA from tricistronic rRNA transcript (SSU-rRNA, 5.8S rRNA, LSU-rRNA)"/>
    <property type="evidence" value="ECO:0007669"/>
    <property type="project" value="TreeGrafter"/>
</dbReference>
<keyword evidence="4" id="KW-0479">Metal-binding</keyword>
<keyword evidence="3" id="KW-0597">Phosphoprotein</keyword>
<dbReference type="EMBL" id="AFYH01051960">
    <property type="status" value="NOT_ANNOTATED_CDS"/>
    <property type="molecule type" value="Genomic_DNA"/>
</dbReference>
<dbReference type="EMBL" id="AFYH01051962">
    <property type="status" value="NOT_ANNOTATED_CDS"/>
    <property type="molecule type" value="Genomic_DNA"/>
</dbReference>
<evidence type="ECO:0000256" key="4">
    <source>
        <dbReference type="ARBA" id="ARBA00022723"/>
    </source>
</evidence>
<evidence type="ECO:0000259" key="15">
    <source>
        <dbReference type="PROSITE" id="PS51083"/>
    </source>
</evidence>
<dbReference type="EMBL" id="AFYH01051961">
    <property type="status" value="NOT_ANNOTATED_CDS"/>
    <property type="molecule type" value="Genomic_DNA"/>
</dbReference>
<organism evidence="16 17">
    <name type="scientific">Latimeria chalumnae</name>
    <name type="common">Coelacanth</name>
    <dbReference type="NCBI Taxonomy" id="7897"/>
    <lineage>
        <taxon>Eukaryota</taxon>
        <taxon>Metazoa</taxon>
        <taxon>Chordata</taxon>
        <taxon>Craniata</taxon>
        <taxon>Vertebrata</taxon>
        <taxon>Euteleostomi</taxon>
        <taxon>Coelacanthiformes</taxon>
        <taxon>Coelacanthidae</taxon>
        <taxon>Latimeria</taxon>
    </lineage>
</organism>
<evidence type="ECO:0000256" key="14">
    <source>
        <dbReference type="SAM" id="MobiDB-lite"/>
    </source>
</evidence>
<evidence type="ECO:0000256" key="11">
    <source>
        <dbReference type="ARBA" id="ARBA00068630"/>
    </source>
</evidence>
<evidence type="ECO:0000256" key="9">
    <source>
        <dbReference type="ARBA" id="ARBA00049654"/>
    </source>
</evidence>
<keyword evidence="5 13" id="KW-0863">Zinc-finger</keyword>
<dbReference type="GO" id="GO:0008270">
    <property type="term" value="F:zinc ion binding"/>
    <property type="evidence" value="ECO:0007669"/>
    <property type="project" value="UniProtKB-UniRule"/>
</dbReference>
<accession>H3BCV8</accession>
<dbReference type="Pfam" id="PF25790">
    <property type="entry name" value="BCD1"/>
    <property type="match status" value="1"/>
</dbReference>
<evidence type="ECO:0000256" key="8">
    <source>
        <dbReference type="ARBA" id="ARBA00049598"/>
    </source>
</evidence>
<dbReference type="GO" id="GO:0000492">
    <property type="term" value="P:box C/D snoRNP assembly"/>
    <property type="evidence" value="ECO:0007669"/>
    <property type="project" value="TreeGrafter"/>
</dbReference>
<dbReference type="FunFam" id="3.30.60.190:FF:000001">
    <property type="entry name" value="box C/D snoRNA protein 1"/>
    <property type="match status" value="1"/>
</dbReference>
<evidence type="ECO:0000313" key="17">
    <source>
        <dbReference type="Proteomes" id="UP000008672"/>
    </source>
</evidence>
<feature type="domain" description="HIT-type" evidence="15">
    <location>
        <begin position="32"/>
        <end position="66"/>
    </location>
</feature>
<dbReference type="FunCoup" id="H3BCV8">
    <property type="interactions" value="1523"/>
</dbReference>
<reference evidence="16" key="2">
    <citation type="submission" date="2025-08" db="UniProtKB">
        <authorList>
            <consortium name="Ensembl"/>
        </authorList>
    </citation>
    <scope>IDENTIFICATION</scope>
</reference>
<dbReference type="PANTHER" id="PTHR13483">
    <property type="entry name" value="BOX C_D SNORNA PROTEIN 1-RELATED"/>
    <property type="match status" value="1"/>
</dbReference>
<comment type="similarity">
    <text evidence="9">Belongs to the BCD1 family.</text>
</comment>
<name>H3BCV8_LATCH</name>